<gene>
    <name evidence="1" type="ORF">NLG97_g10094</name>
</gene>
<dbReference type="Proteomes" id="UP001148737">
    <property type="component" value="Unassembled WGS sequence"/>
</dbReference>
<accession>A0ACC1QFV2</accession>
<name>A0ACC1QFV2_9HYPO</name>
<protein>
    <submittedName>
        <fullName evidence="1">Uncharacterized protein</fullName>
    </submittedName>
</protein>
<sequence>MKSVILSTLVMGALGYPAVDTHVVHEKRDTPLVHYTRGDAAGAETKLPVQIALAQSNLAEGANKLLDVSNPKSSSYGQHLTPQQVIDLFAANSSTIDSVTNWLVSSGVPKQDITLDKTRTNKLTGRDHIGADKYSLPKEIAGLVDFVRPAVGLTELPRRQDTTIKPNPSAAGAYAVKEPFVPLTQDLADRLAANRTIGCDEVITPECIRQLYKIPLENKPEYVNDIGIWESGDTFDQEDLDLFWKNYAKNVPAGTTPKLALINGATAPVRQQDGGGESLLDFQIAYPIIQPQGAVLFQNAFLRNDFSQVFADYLSAIDQSFCKTDPNYNKVLMCGKYEPTNVLSISYGDAEMDEPTAIVQRVCNEFMKLGLIGVTVVVSSGDTGVASRGNTCAGPHHDIFTPSFLAVCPYVTAVGSTYLPKGRKIGDSEIVTDSFSPGGGFSNIFPRPDWQNKAVSKYLLRHNPNYFSYETSNGTIPTDTRGIYNRAGRAYPDVAAAGQNGLVVYNGVPNLSGGTSMSAPIVASIFNRINDARMSLGKGPIGFANPALYAAADTVPGFYNDITEGNQFLGGIFSDRGLSSCGNNGFTAVEGWDPVTGFGTPNYPVWESYWIEL</sequence>
<organism evidence="1 2">
    <name type="scientific">Lecanicillium saksenae</name>
    <dbReference type="NCBI Taxonomy" id="468837"/>
    <lineage>
        <taxon>Eukaryota</taxon>
        <taxon>Fungi</taxon>
        <taxon>Dikarya</taxon>
        <taxon>Ascomycota</taxon>
        <taxon>Pezizomycotina</taxon>
        <taxon>Sordariomycetes</taxon>
        <taxon>Hypocreomycetidae</taxon>
        <taxon>Hypocreales</taxon>
        <taxon>Cordycipitaceae</taxon>
        <taxon>Lecanicillium</taxon>
    </lineage>
</organism>
<evidence type="ECO:0000313" key="1">
    <source>
        <dbReference type="EMBL" id="KAJ3473869.1"/>
    </source>
</evidence>
<dbReference type="EMBL" id="JANAKD010002346">
    <property type="protein sequence ID" value="KAJ3473869.1"/>
    <property type="molecule type" value="Genomic_DNA"/>
</dbReference>
<reference evidence="1" key="1">
    <citation type="submission" date="2022-07" db="EMBL/GenBank/DDBJ databases">
        <title>Genome Sequence of Lecanicillium saksenae.</title>
        <authorList>
            <person name="Buettner E."/>
        </authorList>
    </citation>
    <scope>NUCLEOTIDE SEQUENCE</scope>
    <source>
        <strain evidence="1">VT-O1</strain>
    </source>
</reference>
<evidence type="ECO:0000313" key="2">
    <source>
        <dbReference type="Proteomes" id="UP001148737"/>
    </source>
</evidence>
<proteinExistence type="predicted"/>
<keyword evidence="2" id="KW-1185">Reference proteome</keyword>
<comment type="caution">
    <text evidence="1">The sequence shown here is derived from an EMBL/GenBank/DDBJ whole genome shotgun (WGS) entry which is preliminary data.</text>
</comment>